<gene>
    <name evidence="17" type="ORF">BES38_08980</name>
    <name evidence="13" type="ORF">CD20_03450</name>
    <name evidence="14" type="ORF">D4D89_08430</name>
    <name evidence="12" type="ORF">E0I39_08495</name>
    <name evidence="15" type="ORF">FJU19_08335</name>
    <name evidence="16" type="ORF">G3R95_002061</name>
</gene>
<dbReference type="Gene3D" id="2.60.40.1220">
    <property type="match status" value="1"/>
</dbReference>
<organism evidence="15 21">
    <name type="scientific">Listeria monocytogenes</name>
    <dbReference type="NCBI Taxonomy" id="1639"/>
    <lineage>
        <taxon>Bacteria</taxon>
        <taxon>Bacillati</taxon>
        <taxon>Bacillota</taxon>
        <taxon>Bacilli</taxon>
        <taxon>Bacillales</taxon>
        <taxon>Listeriaceae</taxon>
        <taxon>Listeria</taxon>
    </lineage>
</organism>
<dbReference type="Proteomes" id="UP000193519">
    <property type="component" value="Chromosome"/>
</dbReference>
<dbReference type="Gene3D" id="3.80.10.10">
    <property type="entry name" value="Ribonuclease Inhibitor"/>
    <property type="match status" value="1"/>
</dbReference>
<keyword evidence="5" id="KW-0433">Leucine-rich repeat</keyword>
<evidence type="ECO:0000256" key="9">
    <source>
        <dbReference type="SAM" id="MobiDB-lite"/>
    </source>
</evidence>
<feature type="signal peptide" evidence="10">
    <location>
        <begin position="1"/>
        <end position="25"/>
    </location>
</feature>
<dbReference type="Proteomes" id="UP000470497">
    <property type="component" value="Unassembled WGS sequence"/>
</dbReference>
<evidence type="ECO:0000313" key="17">
    <source>
        <dbReference type="EMBL" id="UUJ78499.1"/>
    </source>
</evidence>
<evidence type="ECO:0000256" key="8">
    <source>
        <dbReference type="ARBA" id="ARBA00023088"/>
    </source>
</evidence>
<evidence type="ECO:0000256" key="7">
    <source>
        <dbReference type="ARBA" id="ARBA00022737"/>
    </source>
</evidence>
<dbReference type="EMBL" id="AANOZB010000006">
    <property type="protein sequence ID" value="EDP8410495.1"/>
    <property type="molecule type" value="Genomic_DNA"/>
</dbReference>
<dbReference type="Pfam" id="PF06458">
    <property type="entry name" value="MucBP"/>
    <property type="match status" value="5"/>
</dbReference>
<keyword evidence="6 10" id="KW-0732">Signal</keyword>
<dbReference type="InterPro" id="IPR009459">
    <property type="entry name" value="MucBP_dom"/>
</dbReference>
<evidence type="ECO:0000313" key="16">
    <source>
        <dbReference type="EMBL" id="EDP8410495.1"/>
    </source>
</evidence>
<dbReference type="Proteomes" id="UP000413786">
    <property type="component" value="Unassembled WGS sequence"/>
</dbReference>
<evidence type="ECO:0000259" key="11">
    <source>
        <dbReference type="PROSITE" id="PS50847"/>
    </source>
</evidence>
<protein>
    <submittedName>
        <fullName evidence="15">LPXTG cell wall anchor domain-containing protein</fullName>
    </submittedName>
    <submittedName>
        <fullName evidence="17">MucBP domain-containing protein</fullName>
    </submittedName>
</protein>
<dbReference type="Pfam" id="PF22350">
    <property type="entry name" value="Int_EF-hand"/>
    <property type="match status" value="1"/>
</dbReference>
<evidence type="ECO:0000256" key="6">
    <source>
        <dbReference type="ARBA" id="ARBA00022729"/>
    </source>
</evidence>
<accession>A0A465TYX8</accession>
<keyword evidence="8" id="KW-0572">Peptidoglycan-anchor</keyword>
<evidence type="ECO:0000313" key="14">
    <source>
        <dbReference type="EMBL" id="EAH0218339.1"/>
    </source>
</evidence>
<name>A0A465TYX8_LISMN</name>
<feature type="compositionally biased region" description="Low complexity" evidence="9">
    <location>
        <begin position="869"/>
        <end position="881"/>
    </location>
</feature>
<dbReference type="EMBL" id="CP098507">
    <property type="protein sequence ID" value="UUJ78499.1"/>
    <property type="molecule type" value="Genomic_DNA"/>
</dbReference>
<evidence type="ECO:0000256" key="3">
    <source>
        <dbReference type="ARBA" id="ARBA00022512"/>
    </source>
</evidence>
<dbReference type="Gene3D" id="3.10.20.320">
    <property type="entry name" value="Putative peptidoglycan bound protein (lpxtg motif)"/>
    <property type="match status" value="5"/>
</dbReference>
<dbReference type="EMBL" id="AAAIJX010000004">
    <property type="protein sequence ID" value="EAC4482926.1"/>
    <property type="molecule type" value="Genomic_DNA"/>
</dbReference>
<evidence type="ECO:0000256" key="1">
    <source>
        <dbReference type="ARBA" id="ARBA00004168"/>
    </source>
</evidence>
<dbReference type="EMBL" id="AAAPCR010000002">
    <property type="protein sequence ID" value="EAD8145120.1"/>
    <property type="molecule type" value="Genomic_DNA"/>
</dbReference>
<dbReference type="PANTHER" id="PTHR47566:SF1">
    <property type="entry name" value="PROTEIN NUD1"/>
    <property type="match status" value="1"/>
</dbReference>
<dbReference type="InterPro" id="IPR032675">
    <property type="entry name" value="LRR_dom_sf"/>
</dbReference>
<dbReference type="RefSeq" id="WP_031670048.1">
    <property type="nucleotide sequence ID" value="NZ_CAAVEO010000004.1"/>
</dbReference>
<dbReference type="InterPro" id="IPR054717">
    <property type="entry name" value="InlJ_Ig-like"/>
</dbReference>
<comment type="similarity">
    <text evidence="2">Belongs to the internalin family.</text>
</comment>
<feature type="region of interest" description="Disordered" evidence="9">
    <location>
        <begin position="859"/>
        <end position="895"/>
    </location>
</feature>
<evidence type="ECO:0000313" key="21">
    <source>
        <dbReference type="Proteomes" id="UP000478945"/>
    </source>
</evidence>
<dbReference type="SUPFAM" id="SSF52058">
    <property type="entry name" value="L domain-like"/>
    <property type="match status" value="1"/>
</dbReference>
<sequence length="921" mass="100291">MKTTKIVIASLVSLTMVSNPLLTFAATNDVIDNTTEITTDKETSSTQPTIKNTLKAGQTQSFNDWFPDDNFASEVAAVFEMQATDTISEEQLATLTSLDCHNSSITDMTGIEKLTGLTKLICTSNNITTLDLSKNTNLTYLECNSNKLTNLDVTPLTKLTYLNCDTNKLTKLDVSQNPLLTYLNCARNTLTEIDVSHNTQLTELDCHLNKKITKLDVTPQTQLTTLDCSFNKITELDVSQNKLLNRLNCDTNNLTKLDLNQNIKLTFLDCSSNKLTEIDVTPLTQLTYFDCGVNPLTELDVSTLSKLTTLECIQTDLLEIDLTHNTQLTNFKAEGCRKIKDLDVTHNTQLYSLDCQGAGITELDLSQNPKLVYLYLNNTELTKLDVSPNTKLKKLFCENTHVQDFSSMRNIAALNNNLYAEGQTITMPKETLINNSLTIAVSPDLLDQFGNPMNIEPGDGGVYDQATNTITWENLSTDNPAVTYTFTSANGAIVGTVTTPFEAPQPIKGEDVTVHYLDDKGEKLADDEVLSGNLDDPYTSSAKDIPDYTLTTTPDNATGTFTTTSQSVTYVYTKNIVAAEPVTVNYVDDTGKTLAPSETLNGNVGDTYNATAKQIDGYTLTTTPNNATGTFNTSSQTVTYVYTKNIEAAEPVTVNYVDATGKTLAPSETLNGNVGDTYNATAKQIDGYTLSTEPTNATGQFTSSAQTVNYIYTKNPAPEKGVVEIHYVDENNKQLSSATEISGTVGNNYTTEPKTIDGYTLTTTPDNATGTFNTSSQTVTYVYTKNIEAAEPVTVNYVDANGKTLAPSETLNGTIGDTYNATAKQIDGYTLSAEPTNATGQFTNSAQTVNYIYTKNTNIDQPLPDKKPTNTTPTKPSNLKTTEVKKASDTLPKTGDSAPWKSALLGVFLSSTALVIWKKKK</sequence>
<dbReference type="Pfam" id="PF22508">
    <property type="entry name" value="InlJ_IG"/>
    <property type="match status" value="1"/>
</dbReference>
<dbReference type="AlphaFoldDB" id="A0A465TYX8"/>
<dbReference type="PANTHER" id="PTHR47566">
    <property type="match status" value="1"/>
</dbReference>
<dbReference type="EMBL" id="AAJEKY010000004">
    <property type="protein sequence ID" value="ECL0131099.1"/>
    <property type="molecule type" value="Genomic_DNA"/>
</dbReference>
<dbReference type="NCBIfam" id="TIGR01167">
    <property type="entry name" value="LPXTG_anchor"/>
    <property type="match status" value="1"/>
</dbReference>
<feature type="chain" id="PRO_5042717336" evidence="10">
    <location>
        <begin position="26"/>
        <end position="921"/>
    </location>
</feature>
<reference evidence="15 21" key="2">
    <citation type="submission" date="2019-06" db="EMBL/GenBank/DDBJ databases">
        <authorList>
            <person name="Ashton P.M."/>
            <person name="Dallman T."/>
            <person name="Nair S."/>
            <person name="De Pinna E."/>
            <person name="Peters T."/>
            <person name="Grant K."/>
        </authorList>
    </citation>
    <scope>NUCLEOTIDE SEQUENCE [LARGE SCALE GENOMIC DNA]</scope>
    <source>
        <strain evidence="14 22">563356</strain>
        <strain evidence="12 19">688377</strain>
        <strain evidence="15 21">760311</strain>
        <strain evidence="16 20">883775</strain>
    </source>
</reference>
<proteinExistence type="inferred from homology"/>
<feature type="domain" description="Gram-positive cocci surface proteins LPxTG" evidence="11">
    <location>
        <begin position="891"/>
        <end position="921"/>
    </location>
</feature>
<dbReference type="GO" id="GO:0035591">
    <property type="term" value="F:signaling adaptor activity"/>
    <property type="evidence" value="ECO:0007669"/>
    <property type="project" value="TreeGrafter"/>
</dbReference>
<keyword evidence="4" id="KW-0964">Secreted</keyword>
<dbReference type="Proteomes" id="UP000517258">
    <property type="component" value="Unassembled WGS sequence"/>
</dbReference>
<comment type="subcellular location">
    <subcellularLocation>
        <location evidence="1">Secreted</location>
        <location evidence="1">Cell wall</location>
        <topology evidence="1">Peptidoglycan-anchor</topology>
    </subcellularLocation>
</comment>
<reference evidence="17" key="3">
    <citation type="submission" date="2022-06" db="EMBL/GenBank/DDBJ databases">
        <title>Complete genomes of Listeria monocytogenes strains L58-55 and 6179.</title>
        <authorList>
            <person name="Schmitz-Esser S."/>
            <person name="Tibbs-Cortes B.W."/>
        </authorList>
    </citation>
    <scope>NUCLEOTIDE SEQUENCE</scope>
    <source>
        <strain evidence="17">L58-55</strain>
    </source>
</reference>
<dbReference type="InterPro" id="IPR019931">
    <property type="entry name" value="LPXTG_anchor"/>
</dbReference>
<evidence type="ECO:0000313" key="12">
    <source>
        <dbReference type="EMBL" id="EAC4482926.1"/>
    </source>
</evidence>
<evidence type="ECO:0000256" key="2">
    <source>
        <dbReference type="ARBA" id="ARBA00009432"/>
    </source>
</evidence>
<evidence type="ECO:0000313" key="18">
    <source>
        <dbReference type="Proteomes" id="UP000371553"/>
    </source>
</evidence>
<dbReference type="PROSITE" id="PS50847">
    <property type="entry name" value="GRAM_POS_ANCHORING"/>
    <property type="match status" value="1"/>
</dbReference>
<evidence type="ECO:0000313" key="19">
    <source>
        <dbReference type="Proteomes" id="UP000413786"/>
    </source>
</evidence>
<evidence type="ECO:0000313" key="22">
    <source>
        <dbReference type="Proteomes" id="UP000517258"/>
    </source>
</evidence>
<evidence type="ECO:0000256" key="5">
    <source>
        <dbReference type="ARBA" id="ARBA00022614"/>
    </source>
</evidence>
<evidence type="ECO:0000313" key="15">
    <source>
        <dbReference type="EMBL" id="ECL0131099.1"/>
    </source>
</evidence>
<evidence type="ECO:0000256" key="4">
    <source>
        <dbReference type="ARBA" id="ARBA00022525"/>
    </source>
</evidence>
<dbReference type="Proteomes" id="UP000371553">
    <property type="component" value="Unassembled WGS sequence"/>
</dbReference>
<evidence type="ECO:0000313" key="13">
    <source>
        <dbReference type="EMBL" id="EAD8145120.1"/>
    </source>
</evidence>
<dbReference type="InterPro" id="IPR054769">
    <property type="entry name" value="InlJ_EF-hand"/>
</dbReference>
<dbReference type="Proteomes" id="UP000478945">
    <property type="component" value="Unassembled WGS sequence"/>
</dbReference>
<dbReference type="EMBL" id="AABEVI010000004">
    <property type="protein sequence ID" value="EAH0218339.1"/>
    <property type="molecule type" value="Genomic_DNA"/>
</dbReference>
<dbReference type="InterPro" id="IPR014755">
    <property type="entry name" value="Cu-Rt/internalin_Ig-like"/>
</dbReference>
<evidence type="ECO:0000313" key="20">
    <source>
        <dbReference type="Proteomes" id="UP000470497"/>
    </source>
</evidence>
<reference evidence="13 18" key="1">
    <citation type="submission" date="2018-06" db="EMBL/GenBank/DDBJ databases">
        <authorList>
            <consortium name="GenomeTrakr: Next Generation Sequencing Network for Food Pathogen Tracability"/>
        </authorList>
    </citation>
    <scope>NUCLEOTIDE SEQUENCE [LARGE SCALE GENOMIC DNA]</scope>
    <source>
        <strain evidence="13 18">NYAG13B12507-5</strain>
    </source>
</reference>
<keyword evidence="3" id="KW-0134">Cell wall</keyword>
<dbReference type="InterPro" id="IPR052574">
    <property type="entry name" value="CDIRP"/>
</dbReference>
<evidence type="ECO:0000256" key="10">
    <source>
        <dbReference type="SAM" id="SignalP"/>
    </source>
</evidence>
<keyword evidence="7" id="KW-0677">Repeat</keyword>